<dbReference type="InterPro" id="IPR003593">
    <property type="entry name" value="AAA+_ATPase"/>
</dbReference>
<dbReference type="InterPro" id="IPR051309">
    <property type="entry name" value="ABCF_ATPase"/>
</dbReference>
<keyword evidence="1" id="KW-0547">Nucleotide-binding</keyword>
<dbReference type="KEGG" id="erz:ER308_00450"/>
<dbReference type="GO" id="GO:0005524">
    <property type="term" value="F:ATP binding"/>
    <property type="evidence" value="ECO:0007669"/>
    <property type="project" value="UniProtKB-KW"/>
</dbReference>
<dbReference type="PANTHER" id="PTHR42855">
    <property type="entry name" value="ABC TRANSPORTER ATP-BINDING SUBUNIT"/>
    <property type="match status" value="1"/>
</dbReference>
<name>A0A411YAG1_9ACTN</name>
<evidence type="ECO:0000313" key="7">
    <source>
        <dbReference type="Proteomes" id="UP000291469"/>
    </source>
</evidence>
<evidence type="ECO:0000256" key="4">
    <source>
        <dbReference type="SAM" id="MobiDB-lite"/>
    </source>
</evidence>
<dbReference type="InterPro" id="IPR017871">
    <property type="entry name" value="ABC_transporter-like_CS"/>
</dbReference>
<reference evidence="6 7" key="1">
    <citation type="submission" date="2019-01" db="EMBL/GenBank/DDBJ databases">
        <title>Egibacter rhizosphaerae EGI 80759T.</title>
        <authorList>
            <person name="Chen D.-D."/>
            <person name="Tian Y."/>
            <person name="Jiao J.-Y."/>
            <person name="Zhang X.-T."/>
            <person name="Zhang Y.-G."/>
            <person name="Zhang Y."/>
            <person name="Xiao M."/>
            <person name="Shu W.-S."/>
            <person name="Li W.-J."/>
        </authorList>
    </citation>
    <scope>NUCLEOTIDE SEQUENCE [LARGE SCALE GENOMIC DNA]</scope>
    <source>
        <strain evidence="6 7">EGI 80759</strain>
    </source>
</reference>
<evidence type="ECO:0000256" key="2">
    <source>
        <dbReference type="ARBA" id="ARBA00022840"/>
    </source>
</evidence>
<dbReference type="GO" id="GO:0016887">
    <property type="term" value="F:ATP hydrolysis activity"/>
    <property type="evidence" value="ECO:0007669"/>
    <property type="project" value="InterPro"/>
</dbReference>
<dbReference type="AlphaFoldDB" id="A0A411YAG1"/>
<accession>A0A411YAG1</accession>
<evidence type="ECO:0000256" key="1">
    <source>
        <dbReference type="ARBA" id="ARBA00022741"/>
    </source>
</evidence>
<keyword evidence="7" id="KW-1185">Reference proteome</keyword>
<dbReference type="PROSITE" id="PS50893">
    <property type="entry name" value="ABC_TRANSPORTER_2"/>
    <property type="match status" value="2"/>
</dbReference>
<dbReference type="InterPro" id="IPR032781">
    <property type="entry name" value="ABC_tran_Xtn"/>
</dbReference>
<dbReference type="InterPro" id="IPR037118">
    <property type="entry name" value="Val-tRNA_synth_C_sf"/>
</dbReference>
<feature type="region of interest" description="Disordered" evidence="4">
    <location>
        <begin position="546"/>
        <end position="584"/>
    </location>
</feature>
<keyword evidence="2 6" id="KW-0067">ATP-binding</keyword>
<dbReference type="EMBL" id="CP036402">
    <property type="protein sequence ID" value="QBI18191.1"/>
    <property type="molecule type" value="Genomic_DNA"/>
</dbReference>
<evidence type="ECO:0000256" key="3">
    <source>
        <dbReference type="SAM" id="Coils"/>
    </source>
</evidence>
<dbReference type="SMART" id="SM00382">
    <property type="entry name" value="AAA"/>
    <property type="match status" value="2"/>
</dbReference>
<dbReference type="RefSeq" id="WP_131153189.1">
    <property type="nucleotide sequence ID" value="NZ_CP036402.1"/>
</dbReference>
<evidence type="ECO:0000313" key="6">
    <source>
        <dbReference type="EMBL" id="QBI18191.1"/>
    </source>
</evidence>
<dbReference type="CDD" id="cd03221">
    <property type="entry name" value="ABCF_EF-3"/>
    <property type="match status" value="2"/>
</dbReference>
<dbReference type="PROSITE" id="PS00211">
    <property type="entry name" value="ABC_TRANSPORTER_1"/>
    <property type="match status" value="2"/>
</dbReference>
<dbReference type="InterPro" id="IPR003439">
    <property type="entry name" value="ABC_transporter-like_ATP-bd"/>
</dbReference>
<dbReference type="Pfam" id="PF00005">
    <property type="entry name" value="ABC_tran"/>
    <property type="match status" value="2"/>
</dbReference>
<dbReference type="InterPro" id="IPR027417">
    <property type="entry name" value="P-loop_NTPase"/>
</dbReference>
<feature type="domain" description="ABC transporter" evidence="5">
    <location>
        <begin position="327"/>
        <end position="540"/>
    </location>
</feature>
<feature type="coiled-coil region" evidence="3">
    <location>
        <begin position="92"/>
        <end position="119"/>
    </location>
</feature>
<protein>
    <submittedName>
        <fullName evidence="6">ABC-F family ATP-binding cassette domain-containing protein</fullName>
    </submittedName>
</protein>
<dbReference type="Gene3D" id="1.10.287.380">
    <property type="entry name" value="Valyl-tRNA synthetase, C-terminal domain"/>
    <property type="match status" value="1"/>
</dbReference>
<dbReference type="Gene3D" id="3.40.50.300">
    <property type="entry name" value="P-loop containing nucleotide triphosphate hydrolases"/>
    <property type="match status" value="2"/>
</dbReference>
<dbReference type="Pfam" id="PF12848">
    <property type="entry name" value="ABC_tran_Xtn"/>
    <property type="match status" value="1"/>
</dbReference>
<feature type="compositionally biased region" description="Basic and acidic residues" evidence="4">
    <location>
        <begin position="566"/>
        <end position="584"/>
    </location>
</feature>
<dbReference type="FunFam" id="3.40.50.300:FF:000011">
    <property type="entry name" value="Putative ABC transporter ATP-binding component"/>
    <property type="match status" value="1"/>
</dbReference>
<dbReference type="OrthoDB" id="5592724at2"/>
<dbReference type="Proteomes" id="UP000291469">
    <property type="component" value="Chromosome"/>
</dbReference>
<sequence>MLTLSGVAARHGLNELFAGVDLQLTPGRRIGLVGPNGAGKTTLLRIIAGDRGPDDGLVNRAKGTVVGYLRQDVAETRGRSVLEETIAAAGDLTALEERLRTLEQRIADAAERGEDADDLLATYARVQETFELRGGYELEARARKVLAGLGFRDEEMTRDVGVFSGGWMMRIALARLLLSAPDVLLLDEPTNHLDLDSVGWLEQFVAGYPGAVLIVSHDRDFLDATCNRIGELSGGRLTEYVGDYETFVTERELRREQQRKAARNQQRKLAQDQRFIDRFRYKASKAKQVQSRIKMVEKTERIEEPVDDQPRFSFRFPEPPRSGRDVVRLEQVAKAYGDHTVYGALDLVLERGQKVALVGPNGAGKSTLLKLLAGVLDPDAGERVYGHNVRVAYYAQHALDQLVETRTALEEVTATVDTRRVNPRSVLGGFLFSGEDADKRVGVLSGGERARLALAKLMSDPVNLLCMDEPTNHLDVAARDVVEEALVAYPGTVVLITHDRHLIRSVADAIVEVRDGDAVLHPLTYEEYLARRGGHAAAGMEAVTDGSSPAAAMGEGHATTPQPVRRSTEGREEEAARKRAEAERRNRRYRATKVLREELTRVEAELEEAEAEERRLERELASPEVYDDGERVRELTTSHHLATERVAELLESWERTATELEQAEAELATG</sequence>
<organism evidence="6 7">
    <name type="scientific">Egibacter rhizosphaerae</name>
    <dbReference type="NCBI Taxonomy" id="1670831"/>
    <lineage>
        <taxon>Bacteria</taxon>
        <taxon>Bacillati</taxon>
        <taxon>Actinomycetota</taxon>
        <taxon>Nitriliruptoria</taxon>
        <taxon>Egibacterales</taxon>
        <taxon>Egibacteraceae</taxon>
        <taxon>Egibacter</taxon>
    </lineage>
</organism>
<dbReference type="SUPFAM" id="SSF52540">
    <property type="entry name" value="P-loop containing nucleoside triphosphate hydrolases"/>
    <property type="match status" value="2"/>
</dbReference>
<gene>
    <name evidence="6" type="ORF">ER308_00450</name>
</gene>
<dbReference type="PANTHER" id="PTHR42855:SF2">
    <property type="entry name" value="DRUG RESISTANCE ABC TRANSPORTER,ATP-BINDING PROTEIN"/>
    <property type="match status" value="1"/>
</dbReference>
<keyword evidence="3" id="KW-0175">Coiled coil</keyword>
<feature type="domain" description="ABC transporter" evidence="5">
    <location>
        <begin position="2"/>
        <end position="259"/>
    </location>
</feature>
<proteinExistence type="predicted"/>
<evidence type="ECO:0000259" key="5">
    <source>
        <dbReference type="PROSITE" id="PS50893"/>
    </source>
</evidence>